<comment type="caution">
    <text evidence="2">The sequence shown here is derived from an EMBL/GenBank/DDBJ whole genome shotgun (WGS) entry which is preliminary data.</text>
</comment>
<dbReference type="SUPFAM" id="SSF50249">
    <property type="entry name" value="Nucleic acid-binding proteins"/>
    <property type="match status" value="1"/>
</dbReference>
<dbReference type="InterPro" id="IPR012340">
    <property type="entry name" value="NA-bd_OB-fold"/>
</dbReference>
<evidence type="ECO:0008006" key="4">
    <source>
        <dbReference type="Google" id="ProtNLM"/>
    </source>
</evidence>
<evidence type="ECO:0000256" key="1">
    <source>
        <dbReference type="SAM" id="MobiDB-lite"/>
    </source>
</evidence>
<gene>
    <name evidence="2" type="ORF">ACFR9T_06620</name>
</gene>
<keyword evidence="3" id="KW-1185">Reference proteome</keyword>
<name>A0ABD6BYS6_9EURY</name>
<dbReference type="EMBL" id="JBHUDB010000002">
    <property type="protein sequence ID" value="MFD1570261.1"/>
    <property type="molecule type" value="Genomic_DNA"/>
</dbReference>
<feature type="compositionally biased region" description="Basic and acidic residues" evidence="1">
    <location>
        <begin position="75"/>
        <end position="90"/>
    </location>
</feature>
<accession>A0ABD6BYS6</accession>
<protein>
    <recommendedName>
        <fullName evidence="4">DNA-binding protein</fullName>
    </recommendedName>
</protein>
<proteinExistence type="predicted"/>
<sequence length="407" mass="44677">MSNRTPDIAETGAYGIADNDVNVRGVWSNEETGRQSFGGSGGITVGADVMTVALGNPHDAAGGLKSTDMGTEGQISRRESRRAPRGFDDPEMRRESYTLAVEERIEGEAEADRKSTELAERFHSVREKAADAGEEIKSRAERCREEVTSDTHYARTTSDETPETPSEPETNPFEELTPEQVGDVNTQAARLADRFHGECALSRASLSQLLARKVADGRSVFQAMMSVKDSVERFPEVRQPIKEIDPFQQYQTTIEANVDVLWSPRGKGQRQVGLLSDGNGATVKVVVWQKSGRKPTLKEGDRVRITRGKVNAYKRNGEYQTSIAVDADAEIHHLSHGDGPGTRRKLGGDKPSRSAWDVDSRTHQWIGDMNGEPANTGDATLTTEQMEAVNDWAMGRITEDELDAAMA</sequence>
<dbReference type="RefSeq" id="WP_256397258.1">
    <property type="nucleotide sequence ID" value="NZ_JANHDL010000004.1"/>
</dbReference>
<evidence type="ECO:0000313" key="3">
    <source>
        <dbReference type="Proteomes" id="UP001597185"/>
    </source>
</evidence>
<dbReference type="Proteomes" id="UP001597185">
    <property type="component" value="Unassembled WGS sequence"/>
</dbReference>
<feature type="region of interest" description="Disordered" evidence="1">
    <location>
        <begin position="58"/>
        <end position="90"/>
    </location>
</feature>
<reference evidence="2 3" key="1">
    <citation type="journal article" date="2019" name="Int. J. Syst. Evol. Microbiol.">
        <title>The Global Catalogue of Microorganisms (GCM) 10K type strain sequencing project: providing services to taxonomists for standard genome sequencing and annotation.</title>
        <authorList>
            <consortium name="The Broad Institute Genomics Platform"/>
            <consortium name="The Broad Institute Genome Sequencing Center for Infectious Disease"/>
            <person name="Wu L."/>
            <person name="Ma J."/>
        </authorList>
    </citation>
    <scope>NUCLEOTIDE SEQUENCE [LARGE SCALE GENOMIC DNA]</scope>
    <source>
        <strain evidence="2 3">CGMCC 1.12689</strain>
    </source>
</reference>
<feature type="region of interest" description="Disordered" evidence="1">
    <location>
        <begin position="129"/>
        <end position="175"/>
    </location>
</feature>
<feature type="compositionally biased region" description="Basic and acidic residues" evidence="1">
    <location>
        <begin position="129"/>
        <end position="153"/>
    </location>
</feature>
<dbReference type="Gene3D" id="2.40.50.140">
    <property type="entry name" value="Nucleic acid-binding proteins"/>
    <property type="match status" value="1"/>
</dbReference>
<feature type="region of interest" description="Disordered" evidence="1">
    <location>
        <begin position="333"/>
        <end position="358"/>
    </location>
</feature>
<organism evidence="2 3">
    <name type="scientific">Halorubrum laminariae</name>
    <dbReference type="NCBI Taxonomy" id="1433523"/>
    <lineage>
        <taxon>Archaea</taxon>
        <taxon>Methanobacteriati</taxon>
        <taxon>Methanobacteriota</taxon>
        <taxon>Stenosarchaea group</taxon>
        <taxon>Halobacteria</taxon>
        <taxon>Halobacteriales</taxon>
        <taxon>Haloferacaceae</taxon>
        <taxon>Halorubrum</taxon>
    </lineage>
</organism>
<evidence type="ECO:0000313" key="2">
    <source>
        <dbReference type="EMBL" id="MFD1570261.1"/>
    </source>
</evidence>
<feature type="compositionally biased region" description="Basic and acidic residues" evidence="1">
    <location>
        <begin position="346"/>
        <end position="358"/>
    </location>
</feature>
<feature type="compositionally biased region" description="Low complexity" evidence="1">
    <location>
        <begin position="163"/>
        <end position="175"/>
    </location>
</feature>
<dbReference type="AlphaFoldDB" id="A0ABD6BYS6"/>